<gene>
    <name evidence="1" type="ORF">GOARA_009_00245</name>
</gene>
<dbReference type="OrthoDB" id="9798247at2"/>
<proteinExistence type="predicted"/>
<comment type="caution">
    <text evidence="1">The sequence shown here is derived from an EMBL/GenBank/DDBJ whole genome shotgun (WGS) entry which is preliminary data.</text>
</comment>
<dbReference type="RefSeq" id="WP_007320457.1">
    <property type="nucleotide sequence ID" value="NZ_BAEE01000009.1"/>
</dbReference>
<reference evidence="1 2" key="1">
    <citation type="submission" date="2011-11" db="EMBL/GenBank/DDBJ databases">
        <title>Whole genome shotgun sequence of Gordonia araii NBRC 100433.</title>
        <authorList>
            <person name="Yoshida Y."/>
            <person name="Hosoyama A."/>
            <person name="Tsuchikane K."/>
            <person name="Katsumata H."/>
            <person name="Yamazaki S."/>
            <person name="Fujita N."/>
        </authorList>
    </citation>
    <scope>NUCLEOTIDE SEQUENCE [LARGE SCALE GENOMIC DNA]</scope>
    <source>
        <strain evidence="1 2">NBRC 100433</strain>
    </source>
</reference>
<dbReference type="EMBL" id="BAEE01000009">
    <property type="protein sequence ID" value="GAB08377.1"/>
    <property type="molecule type" value="Genomic_DNA"/>
</dbReference>
<dbReference type="Proteomes" id="UP000035088">
    <property type="component" value="Unassembled WGS sequence"/>
</dbReference>
<keyword evidence="2" id="KW-1185">Reference proteome</keyword>
<organism evidence="1 2">
    <name type="scientific">Gordonia araii NBRC 100433</name>
    <dbReference type="NCBI Taxonomy" id="1073574"/>
    <lineage>
        <taxon>Bacteria</taxon>
        <taxon>Bacillati</taxon>
        <taxon>Actinomycetota</taxon>
        <taxon>Actinomycetes</taxon>
        <taxon>Mycobacteriales</taxon>
        <taxon>Gordoniaceae</taxon>
        <taxon>Gordonia</taxon>
    </lineage>
</organism>
<dbReference type="SUPFAM" id="SSF50324">
    <property type="entry name" value="Inorganic pyrophosphatase"/>
    <property type="match status" value="1"/>
</dbReference>
<name>G7GXQ2_9ACTN</name>
<evidence type="ECO:0000313" key="2">
    <source>
        <dbReference type="Proteomes" id="UP000035088"/>
    </source>
</evidence>
<evidence type="ECO:0008006" key="3">
    <source>
        <dbReference type="Google" id="ProtNLM"/>
    </source>
</evidence>
<dbReference type="GO" id="GO:0006796">
    <property type="term" value="P:phosphate-containing compound metabolic process"/>
    <property type="evidence" value="ECO:0007669"/>
    <property type="project" value="InterPro"/>
</dbReference>
<dbReference type="InterPro" id="IPR036649">
    <property type="entry name" value="Pyrophosphatase_sf"/>
</dbReference>
<feature type="non-terminal residue" evidence="1">
    <location>
        <position position="1"/>
    </location>
</feature>
<accession>G7GXQ2</accession>
<dbReference type="GO" id="GO:0005737">
    <property type="term" value="C:cytoplasm"/>
    <property type="evidence" value="ECO:0007669"/>
    <property type="project" value="InterPro"/>
</dbReference>
<sequence>YPLDYGYLAGTSSGDGEGIDLFVGTATNVGVTGVLLTADVVKRDTEIKLLLDCTEAEVDLIRSFLVNVLEIGGHLVRREDLA</sequence>
<evidence type="ECO:0000313" key="1">
    <source>
        <dbReference type="EMBL" id="GAB08377.1"/>
    </source>
</evidence>
<protein>
    <recommendedName>
        <fullName evidence="3">Inorganic pyrophosphatase</fullName>
    </recommendedName>
</protein>
<dbReference type="AlphaFoldDB" id="G7GXQ2"/>
<dbReference type="GO" id="GO:0004427">
    <property type="term" value="F:inorganic diphosphate phosphatase activity"/>
    <property type="evidence" value="ECO:0007669"/>
    <property type="project" value="InterPro"/>
</dbReference>
<dbReference type="GO" id="GO:0000287">
    <property type="term" value="F:magnesium ion binding"/>
    <property type="evidence" value="ECO:0007669"/>
    <property type="project" value="InterPro"/>
</dbReference>